<dbReference type="Pfam" id="PF01694">
    <property type="entry name" value="Rhomboid"/>
    <property type="match status" value="1"/>
</dbReference>
<keyword evidence="4 5" id="KW-0472">Membrane</keyword>
<evidence type="ECO:0000313" key="8">
    <source>
        <dbReference type="Proteomes" id="UP000317199"/>
    </source>
</evidence>
<keyword evidence="8" id="KW-1185">Reference proteome</keyword>
<dbReference type="Gene3D" id="1.20.1540.10">
    <property type="entry name" value="Rhomboid-like"/>
    <property type="match status" value="1"/>
</dbReference>
<dbReference type="GO" id="GO:0016020">
    <property type="term" value="C:membrane"/>
    <property type="evidence" value="ECO:0007669"/>
    <property type="project" value="UniProtKB-SubCell"/>
</dbReference>
<dbReference type="InterPro" id="IPR023826">
    <property type="entry name" value="Rhom-like_SP_proteobac"/>
</dbReference>
<dbReference type="EMBL" id="CP041242">
    <property type="protein sequence ID" value="QDH69386.1"/>
    <property type="molecule type" value="Genomic_DNA"/>
</dbReference>
<dbReference type="InterPro" id="IPR035952">
    <property type="entry name" value="Rhomboid-like_sf"/>
</dbReference>
<evidence type="ECO:0000256" key="2">
    <source>
        <dbReference type="ARBA" id="ARBA00022692"/>
    </source>
</evidence>
<keyword evidence="3 5" id="KW-1133">Transmembrane helix</keyword>
<feature type="transmembrane region" description="Helical" evidence="5">
    <location>
        <begin position="102"/>
        <end position="117"/>
    </location>
</feature>
<dbReference type="InterPro" id="IPR022764">
    <property type="entry name" value="Peptidase_S54_rhomboid_dom"/>
</dbReference>
<comment type="subcellular location">
    <subcellularLocation>
        <location evidence="1">Membrane</location>
        <topology evidence="1">Multi-pass membrane protein</topology>
    </subcellularLocation>
</comment>
<dbReference type="RefSeq" id="WP_141622728.1">
    <property type="nucleotide sequence ID" value="NZ_CP041242.1"/>
</dbReference>
<evidence type="ECO:0000256" key="1">
    <source>
        <dbReference type="ARBA" id="ARBA00004141"/>
    </source>
</evidence>
<protein>
    <submittedName>
        <fullName evidence="7">Rhombosortase</fullName>
        <ecNumber evidence="7">3.4.21.-</ecNumber>
    </submittedName>
</protein>
<dbReference type="AlphaFoldDB" id="A0A514BPS2"/>
<dbReference type="NCBIfam" id="TIGR03902">
    <property type="entry name" value="rhom_GG_sort"/>
    <property type="match status" value="1"/>
</dbReference>
<name>A0A514BPS2_9GAMM</name>
<dbReference type="KEGG" id="lyj:FKV23_04190"/>
<feature type="transmembrane region" description="Helical" evidence="5">
    <location>
        <begin position="56"/>
        <end position="74"/>
    </location>
</feature>
<evidence type="ECO:0000256" key="4">
    <source>
        <dbReference type="ARBA" id="ARBA00023136"/>
    </source>
</evidence>
<sequence length="171" mass="18268">MFDALALDRPMLEAGQLWRLWTGHLVHVDPAHAGLNLTALVMLAVVAVRSQAMGRLLLASLVLMPVISIGVLLLLPDLQWYAGLSGLLHGWLAWLLVQRRGIVAVVGLALLGLKLWWEMSSGAVGGTGVSVTTEAHRLGAAGGLVLAWAAHGWRAARGRGRLTSRSVRAPR</sequence>
<evidence type="ECO:0000259" key="6">
    <source>
        <dbReference type="Pfam" id="PF01694"/>
    </source>
</evidence>
<evidence type="ECO:0000256" key="3">
    <source>
        <dbReference type="ARBA" id="ARBA00022989"/>
    </source>
</evidence>
<evidence type="ECO:0000313" key="7">
    <source>
        <dbReference type="EMBL" id="QDH69386.1"/>
    </source>
</evidence>
<dbReference type="SUPFAM" id="SSF144091">
    <property type="entry name" value="Rhomboid-like"/>
    <property type="match status" value="1"/>
</dbReference>
<keyword evidence="7" id="KW-0378">Hydrolase</keyword>
<evidence type="ECO:0000256" key="5">
    <source>
        <dbReference type="SAM" id="Phobius"/>
    </source>
</evidence>
<dbReference type="Proteomes" id="UP000317199">
    <property type="component" value="Chromosome"/>
</dbReference>
<gene>
    <name evidence="7" type="primary">rrtA</name>
    <name evidence="7" type="ORF">FKV23_04190</name>
</gene>
<proteinExistence type="predicted"/>
<feature type="transmembrane region" description="Helical" evidence="5">
    <location>
        <begin position="31"/>
        <end position="49"/>
    </location>
</feature>
<keyword evidence="2 5" id="KW-0812">Transmembrane</keyword>
<dbReference type="OrthoDB" id="196054at2"/>
<reference evidence="7 8" key="1">
    <citation type="submission" date="2019-06" db="EMBL/GenBank/DDBJ databases">
        <title>Lysobacter alkalisoli sp. nov. isolated from saline-alkali soil.</title>
        <authorList>
            <person name="Sun J.-Q."/>
            <person name="Xu L."/>
        </authorList>
    </citation>
    <scope>NUCLEOTIDE SEQUENCE [LARGE SCALE GENOMIC DNA]</scope>
    <source>
        <strain evidence="7 8">SJ-36</strain>
    </source>
</reference>
<feature type="domain" description="Peptidase S54 rhomboid" evidence="6">
    <location>
        <begin position="15"/>
        <end position="150"/>
    </location>
</feature>
<organism evidence="7 8">
    <name type="scientific">Marilutibacter alkalisoli</name>
    <dbReference type="NCBI Taxonomy" id="2591633"/>
    <lineage>
        <taxon>Bacteria</taxon>
        <taxon>Pseudomonadati</taxon>
        <taxon>Pseudomonadota</taxon>
        <taxon>Gammaproteobacteria</taxon>
        <taxon>Lysobacterales</taxon>
        <taxon>Lysobacteraceae</taxon>
        <taxon>Marilutibacter</taxon>
    </lineage>
</organism>
<dbReference type="EC" id="3.4.21.-" evidence="7"/>
<dbReference type="GO" id="GO:0004252">
    <property type="term" value="F:serine-type endopeptidase activity"/>
    <property type="evidence" value="ECO:0007669"/>
    <property type="project" value="InterPro"/>
</dbReference>
<accession>A0A514BPS2</accession>